<dbReference type="Gene3D" id="3.40.50.1000">
    <property type="entry name" value="HAD superfamily/HAD-like"/>
    <property type="match status" value="1"/>
</dbReference>
<dbReference type="NCBIfam" id="TIGR01681">
    <property type="entry name" value="HAD-SF-IIIC"/>
    <property type="match status" value="1"/>
</dbReference>
<dbReference type="EMBL" id="CP004373">
    <property type="protein sequence ID" value="AHK71025.1"/>
    <property type="molecule type" value="Genomic_DNA"/>
</dbReference>
<dbReference type="AlphaFoldDB" id="A0A067Z5W9"/>
<proteinExistence type="predicted"/>
<dbReference type="InterPro" id="IPR010033">
    <property type="entry name" value="HAD_SF_ppase_IIIC"/>
</dbReference>
<dbReference type="HOGENOM" id="CLU_022703_0_0_5"/>
<dbReference type="InterPro" id="IPR036412">
    <property type="entry name" value="HAD-like_sf"/>
</dbReference>
<dbReference type="InterPro" id="IPR010037">
    <property type="entry name" value="FkbH_domain"/>
</dbReference>
<dbReference type="GeneID" id="56906772"/>
<protein>
    <submittedName>
        <fullName evidence="1">FkbH domain protein</fullName>
    </submittedName>
</protein>
<name>A0A067Z5W9_GLUOY</name>
<dbReference type="NCBIfam" id="TIGR01686">
    <property type="entry name" value="FkbH"/>
    <property type="match status" value="1"/>
</dbReference>
<dbReference type="InterPro" id="IPR023214">
    <property type="entry name" value="HAD_sf"/>
</dbReference>
<gene>
    <name evidence="1" type="ORF">GLS_c11190</name>
</gene>
<dbReference type="KEGG" id="goy:GLS_c11190"/>
<reference evidence="1 2" key="1">
    <citation type="journal article" date="2015" name="Appl. Microbiol. Biotechnol.">
        <title>The consequence of an additional NADH dehydrogenase paralog on the growth of Gluconobacter oxydans DSM3504.</title>
        <authorList>
            <person name="Kostner D."/>
            <person name="Luchterhand B."/>
            <person name="Junker A."/>
            <person name="Volland S."/>
            <person name="Daniel R."/>
            <person name="Buchs J."/>
            <person name="Liebl W."/>
            <person name="Ehrenreich A."/>
        </authorList>
    </citation>
    <scope>NUCLEOTIDE SEQUENCE [LARGE SCALE GENOMIC DNA]</scope>
    <source>
        <strain evidence="1">DSM 3504</strain>
    </source>
</reference>
<accession>A0A067Z5W9</accession>
<organism evidence="1 2">
    <name type="scientific">Gluconobacter oxydans DSM 3504</name>
    <dbReference type="NCBI Taxonomy" id="1288313"/>
    <lineage>
        <taxon>Bacteria</taxon>
        <taxon>Pseudomonadati</taxon>
        <taxon>Pseudomonadota</taxon>
        <taxon>Alphaproteobacteria</taxon>
        <taxon>Acetobacterales</taxon>
        <taxon>Acetobacteraceae</taxon>
        <taxon>Gluconobacter</taxon>
    </lineage>
</organism>
<evidence type="ECO:0000313" key="1">
    <source>
        <dbReference type="EMBL" id="AHK71025.1"/>
    </source>
</evidence>
<evidence type="ECO:0000313" key="2">
    <source>
        <dbReference type="Proteomes" id="UP000031656"/>
    </source>
</evidence>
<sequence length="585" mass="67319">MTEAVRLIIWDLDETFWKGTLTEGGIDEDQHFGEVVKELARRGIVSSICSKNDFNAAKDVLERLGLWEYFVFPSINWDTKGPRIREIVEQAQLRAPTILFVDDNPMNLEEAKFMVPDLQVADESILPGLLENPLFKGKPDPDMKRLADYKILEVKNAAKQTIGGNAFDFLRESDITVELDYDVEGNIDRAIELLNRTNQLNYTKNRVSDDMETARQQVRDMIRPYNVHTALVHVRDRFGDYGYVGFFVHVRGAGYNKLEQYCFSCRTLGMFVELWLYRQLGRPEIHIKGEVISDLFDESNPADWISFYNEEKDTTTRESAGRGGILLCGGCDLEAVAHYLQPVTERFRLFANTIRHGGELRRDHSTIVAQSARPVPAAHRECLLNCGYTDEDLSLDYASPHYSLIIFSFWGDLYYRTYAQHGGQTVLTYTPSNLGYNDLTTFYEADLRNRGVPEDGIQAFRYFRANMVYQGPSDEPLFRRNLREILTAIPADTQVILLLSSENPASMPSEILERHQSMNRWTKAEQKNFPNVSVIPIDDFVENPDEQTTSTHFTRIVYQRLALRLKQVYRYLERNHPVPEQQVSA</sequence>
<dbReference type="SUPFAM" id="SSF56784">
    <property type="entry name" value="HAD-like"/>
    <property type="match status" value="1"/>
</dbReference>
<dbReference type="Proteomes" id="UP000031656">
    <property type="component" value="Chromosome"/>
</dbReference>
<dbReference type="RefSeq" id="WP_052327486.1">
    <property type="nucleotide sequence ID" value="NZ_CP004373.1"/>
</dbReference>